<keyword evidence="3 6" id="KW-0547">Nucleotide-binding</keyword>
<dbReference type="AlphaFoldDB" id="A0A561QXC6"/>
<name>A0A561QXC6_9HYPH</name>
<dbReference type="GO" id="GO:0006400">
    <property type="term" value="P:tRNA modification"/>
    <property type="evidence" value="ECO:0007669"/>
    <property type="project" value="UniProtKB-UniRule"/>
</dbReference>
<comment type="function">
    <text evidence="6">Ligates lysine onto the cytidine present at position 34 of the AUA codon-specific tRNA(Ile) that contains the anticodon CAU, in an ATP-dependent manner. Cytidine is converted to lysidine, thus changing the amino acid specificity of the tRNA from methionine to isoleucine.</text>
</comment>
<dbReference type="HAMAP" id="MF_01161">
    <property type="entry name" value="tRNA_Ile_lys_synt"/>
    <property type="match status" value="1"/>
</dbReference>
<dbReference type="RefSeq" id="WP_145637811.1">
    <property type="nucleotide sequence ID" value="NZ_VIWP01000003.1"/>
</dbReference>
<comment type="similarity">
    <text evidence="6">Belongs to the tRNA(Ile)-lysidine synthase family.</text>
</comment>
<evidence type="ECO:0000256" key="2">
    <source>
        <dbReference type="ARBA" id="ARBA00022694"/>
    </source>
</evidence>
<comment type="catalytic activity">
    <reaction evidence="5 6">
        <text>cytidine(34) in tRNA(Ile2) + L-lysine + ATP = lysidine(34) in tRNA(Ile2) + AMP + diphosphate + H(+)</text>
        <dbReference type="Rhea" id="RHEA:43744"/>
        <dbReference type="Rhea" id="RHEA-COMP:10625"/>
        <dbReference type="Rhea" id="RHEA-COMP:10670"/>
        <dbReference type="ChEBI" id="CHEBI:15378"/>
        <dbReference type="ChEBI" id="CHEBI:30616"/>
        <dbReference type="ChEBI" id="CHEBI:32551"/>
        <dbReference type="ChEBI" id="CHEBI:33019"/>
        <dbReference type="ChEBI" id="CHEBI:82748"/>
        <dbReference type="ChEBI" id="CHEBI:83665"/>
        <dbReference type="ChEBI" id="CHEBI:456215"/>
        <dbReference type="EC" id="6.3.4.19"/>
    </reaction>
</comment>
<dbReference type="Gene3D" id="3.40.50.620">
    <property type="entry name" value="HUPs"/>
    <property type="match status" value="1"/>
</dbReference>
<keyword evidence="4 6" id="KW-0067">ATP-binding</keyword>
<dbReference type="EMBL" id="VIWP01000003">
    <property type="protein sequence ID" value="TWF54993.1"/>
    <property type="molecule type" value="Genomic_DNA"/>
</dbReference>
<keyword evidence="1 6" id="KW-0436">Ligase</keyword>
<dbReference type="InterPro" id="IPR012795">
    <property type="entry name" value="tRNA_Ile_lys_synt_N"/>
</dbReference>
<proteinExistence type="inferred from homology"/>
<reference evidence="8 9" key="1">
    <citation type="submission" date="2019-06" db="EMBL/GenBank/DDBJ databases">
        <title>Sorghum-associated microbial communities from plants grown in Nebraska, USA.</title>
        <authorList>
            <person name="Schachtman D."/>
        </authorList>
    </citation>
    <scope>NUCLEOTIDE SEQUENCE [LARGE SCALE GENOMIC DNA]</scope>
    <source>
        <strain evidence="8 9">1225</strain>
    </source>
</reference>
<evidence type="ECO:0000256" key="1">
    <source>
        <dbReference type="ARBA" id="ARBA00022598"/>
    </source>
</evidence>
<protein>
    <recommendedName>
        <fullName evidence="6">tRNA(Ile)-lysidine synthase</fullName>
        <ecNumber evidence="6">6.3.4.19</ecNumber>
    </recommendedName>
    <alternativeName>
        <fullName evidence="6">tRNA(Ile)-2-lysyl-cytidine synthase</fullName>
    </alternativeName>
    <alternativeName>
        <fullName evidence="6">tRNA(Ile)-lysidine synthetase</fullName>
    </alternativeName>
</protein>
<dbReference type="GO" id="GO:0032267">
    <property type="term" value="F:tRNA(Ile)-lysidine synthase activity"/>
    <property type="evidence" value="ECO:0007669"/>
    <property type="project" value="UniProtKB-EC"/>
</dbReference>
<dbReference type="NCBIfam" id="TIGR02432">
    <property type="entry name" value="lysidine_TilS_N"/>
    <property type="match status" value="1"/>
</dbReference>
<accession>A0A561QXC6</accession>
<dbReference type="EC" id="6.3.4.19" evidence="6"/>
<dbReference type="GO" id="GO:0005524">
    <property type="term" value="F:ATP binding"/>
    <property type="evidence" value="ECO:0007669"/>
    <property type="project" value="UniProtKB-UniRule"/>
</dbReference>
<dbReference type="OrthoDB" id="9807403at2"/>
<dbReference type="Pfam" id="PF01171">
    <property type="entry name" value="ATP_bind_3"/>
    <property type="match status" value="1"/>
</dbReference>
<dbReference type="InterPro" id="IPR014729">
    <property type="entry name" value="Rossmann-like_a/b/a_fold"/>
</dbReference>
<evidence type="ECO:0000256" key="3">
    <source>
        <dbReference type="ARBA" id="ARBA00022741"/>
    </source>
</evidence>
<comment type="caution">
    <text evidence="8">The sequence shown here is derived from an EMBL/GenBank/DDBJ whole genome shotgun (WGS) entry which is preliminary data.</text>
</comment>
<dbReference type="SUPFAM" id="SSF52402">
    <property type="entry name" value="Adenine nucleotide alpha hydrolases-like"/>
    <property type="match status" value="1"/>
</dbReference>
<evidence type="ECO:0000256" key="6">
    <source>
        <dbReference type="HAMAP-Rule" id="MF_01161"/>
    </source>
</evidence>
<feature type="binding site" evidence="6">
    <location>
        <begin position="34"/>
        <end position="39"/>
    </location>
    <ligand>
        <name>ATP</name>
        <dbReference type="ChEBI" id="CHEBI:30616"/>
    </ligand>
</feature>
<keyword evidence="6" id="KW-0963">Cytoplasm</keyword>
<comment type="domain">
    <text evidence="6">The N-terminal region contains the highly conserved SGGXDS motif, predicted to be a P-loop motif involved in ATP binding.</text>
</comment>
<keyword evidence="9" id="KW-1185">Reference proteome</keyword>
<evidence type="ECO:0000313" key="9">
    <source>
        <dbReference type="Proteomes" id="UP000320653"/>
    </source>
</evidence>
<evidence type="ECO:0000256" key="4">
    <source>
        <dbReference type="ARBA" id="ARBA00022840"/>
    </source>
</evidence>
<dbReference type="InterPro" id="IPR012094">
    <property type="entry name" value="tRNA_Ile_lys_synt"/>
</dbReference>
<evidence type="ECO:0000259" key="7">
    <source>
        <dbReference type="Pfam" id="PF01171"/>
    </source>
</evidence>
<evidence type="ECO:0000256" key="5">
    <source>
        <dbReference type="ARBA" id="ARBA00048539"/>
    </source>
</evidence>
<dbReference type="PANTHER" id="PTHR43033:SF1">
    <property type="entry name" value="TRNA(ILE)-LYSIDINE SYNTHASE-RELATED"/>
    <property type="match status" value="1"/>
</dbReference>
<dbReference type="GO" id="GO:0005737">
    <property type="term" value="C:cytoplasm"/>
    <property type="evidence" value="ECO:0007669"/>
    <property type="project" value="UniProtKB-SubCell"/>
</dbReference>
<evidence type="ECO:0000313" key="8">
    <source>
        <dbReference type="EMBL" id="TWF54993.1"/>
    </source>
</evidence>
<gene>
    <name evidence="6" type="primary">tilS</name>
    <name evidence="8" type="ORF">FHW37_103866</name>
</gene>
<feature type="domain" description="tRNA(Ile)-lysidine/2-thiocytidine synthase N-terminal" evidence="7">
    <location>
        <begin position="29"/>
        <end position="210"/>
    </location>
</feature>
<dbReference type="PANTHER" id="PTHR43033">
    <property type="entry name" value="TRNA(ILE)-LYSIDINE SYNTHASE-RELATED"/>
    <property type="match status" value="1"/>
</dbReference>
<organism evidence="8 9">
    <name type="scientific">Neorhizobium alkalisoli</name>
    <dbReference type="NCBI Taxonomy" id="528178"/>
    <lineage>
        <taxon>Bacteria</taxon>
        <taxon>Pseudomonadati</taxon>
        <taxon>Pseudomonadota</taxon>
        <taxon>Alphaproteobacteria</taxon>
        <taxon>Hyphomicrobiales</taxon>
        <taxon>Rhizobiaceae</taxon>
        <taxon>Rhizobium/Agrobacterium group</taxon>
        <taxon>Neorhizobium</taxon>
    </lineage>
</organism>
<comment type="subcellular location">
    <subcellularLocation>
        <location evidence="6">Cytoplasm</location>
    </subcellularLocation>
</comment>
<dbReference type="CDD" id="cd01992">
    <property type="entry name" value="TilS_N"/>
    <property type="match status" value="1"/>
</dbReference>
<dbReference type="Proteomes" id="UP000320653">
    <property type="component" value="Unassembled WGS sequence"/>
</dbReference>
<dbReference type="InterPro" id="IPR011063">
    <property type="entry name" value="TilS/TtcA_N"/>
</dbReference>
<sequence>MTSISQSSSISPEQAIDDLLSRIERPARLLVAVSGGSDSTGLLISLWRKARSAGDVEVLAVTVDHGLRPEAAGEAEGVAALCRSYGIHHVIRRWEGEKPVSGVSAAARDARYRLLIEVADELSATAVLTGHTLDDQIETVAMRTARSDRDDNLGLAGMAPAVLLDRRTWLLRPFLDARRADIRTFLTSEGIAWIDDPSNLDSHYERVRTRLAIADQSASIAMPDKAAIAEAAGRRASLSEAAARLAVHHLTIRHGVLAHLAPEALSAEPPVLRHLLAMLGAVLGGRAHGAKSVSMDKVMAMLALGEPGRITAGRVIFDRRRDGLFAARENRDLSSLHVAPDVMTVWDGRYRIHNGLDREVIVGAEPADRGQAMALFPEAPPAVALRAMAVMPRLVILDDKRIEQVIAGQEEVGAAKVVVEPILAPFDRFLPQFDLSLATEFAVLLGCDHFPRLPIKVSIRKS</sequence>
<keyword evidence="2 6" id="KW-0819">tRNA processing</keyword>